<dbReference type="GO" id="GO:0004803">
    <property type="term" value="F:transposase activity"/>
    <property type="evidence" value="ECO:0007669"/>
    <property type="project" value="InterPro"/>
</dbReference>
<sequence length="414" mass="47364">MFYIGIDIAKAFSVCSVINDKEEMIIKPFPFNSSTAGFKKLINNIESLNCDTKDILIGMEATGLLFENLYRYLKDLNYNVILLNPYQTSQYRNMLTMKYVKNDNIDSMIIALLIKSGRYSKGYVNEEQVQSLKVLFRHKENIKEKLKSLKRETSSLLAVVFPELDKVIKDPFSVTGLILLEKYPTAKHFEYVSVDRILKLFRNIKGNNFNQVKAEHLLSIAKDTIYSGVAKDARAFFIRSNIKLIRALQEEIKSLEEEMIKIFDKQIESTQENKEDEDYISSVLDNLRTIPGVSDKTLLALLAECGNLDRFKDAKSLIGYLGLYPTQEQSGNTLKYGHLAKRGARYAKKALYLASVAAIRHNSELKQIFRNQVASGRAKKEALIIVARKLAYIIWAIYNHNQAYNPTRVFVAHP</sequence>
<organism evidence="4 5">
    <name type="scientific">Arcobacter acticola</name>
    <dbReference type="NCBI Taxonomy" id="1849015"/>
    <lineage>
        <taxon>Bacteria</taxon>
        <taxon>Pseudomonadati</taxon>
        <taxon>Campylobacterota</taxon>
        <taxon>Epsilonproteobacteria</taxon>
        <taxon>Campylobacterales</taxon>
        <taxon>Arcobacteraceae</taxon>
        <taxon>Arcobacter</taxon>
    </lineage>
</organism>
<evidence type="ECO:0000313" key="4">
    <source>
        <dbReference type="EMBL" id="QKE30027.1"/>
    </source>
</evidence>
<dbReference type="Proteomes" id="UP000503483">
    <property type="component" value="Chromosome"/>
</dbReference>
<evidence type="ECO:0000259" key="3">
    <source>
        <dbReference type="Pfam" id="PF02371"/>
    </source>
</evidence>
<dbReference type="InterPro" id="IPR047650">
    <property type="entry name" value="Transpos_IS110"/>
</dbReference>
<dbReference type="InterPro" id="IPR002525">
    <property type="entry name" value="Transp_IS110-like_N"/>
</dbReference>
<feature type="coiled-coil region" evidence="1">
    <location>
        <begin position="238"/>
        <end position="265"/>
    </location>
</feature>
<dbReference type="GO" id="GO:0006313">
    <property type="term" value="P:DNA transposition"/>
    <property type="evidence" value="ECO:0007669"/>
    <property type="project" value="InterPro"/>
</dbReference>
<keyword evidence="1" id="KW-0175">Coiled coil</keyword>
<feature type="domain" description="Transposase IS116/IS110/IS902 C-terminal" evidence="3">
    <location>
        <begin position="286"/>
        <end position="367"/>
    </location>
</feature>
<dbReference type="PANTHER" id="PTHR33055">
    <property type="entry name" value="TRANSPOSASE FOR INSERTION SEQUENCE ELEMENT IS1111A"/>
    <property type="match status" value="1"/>
</dbReference>
<evidence type="ECO:0000313" key="5">
    <source>
        <dbReference type="Proteomes" id="UP000503483"/>
    </source>
</evidence>
<keyword evidence="5" id="KW-1185">Reference proteome</keyword>
<evidence type="ECO:0000256" key="1">
    <source>
        <dbReference type="SAM" id="Coils"/>
    </source>
</evidence>
<dbReference type="Pfam" id="PF02371">
    <property type="entry name" value="Transposase_20"/>
    <property type="match status" value="1"/>
</dbReference>
<dbReference type="RefSeq" id="WP_172128315.1">
    <property type="nucleotide sequence ID" value="NZ_CP042652.1"/>
</dbReference>
<dbReference type="NCBIfam" id="NF033542">
    <property type="entry name" value="transpos_IS110"/>
    <property type="match status" value="1"/>
</dbReference>
<name>A0A6M8EZM1_9BACT</name>
<proteinExistence type="predicted"/>
<evidence type="ECO:0000259" key="2">
    <source>
        <dbReference type="Pfam" id="PF01548"/>
    </source>
</evidence>
<reference evidence="4 5" key="1">
    <citation type="submission" date="2019-08" db="EMBL/GenBank/DDBJ databases">
        <title>Complete genome sequence of Arcobacter acticola.</title>
        <authorList>
            <person name="Miller W."/>
        </authorList>
    </citation>
    <scope>NUCLEOTIDE SEQUENCE [LARGE SCALE GENOMIC DNA]</scope>
    <source>
        <strain evidence="4 5">KCTC 52212</strain>
    </source>
</reference>
<dbReference type="PANTHER" id="PTHR33055:SF15">
    <property type="entry name" value="TRANSPOSASE-RELATED"/>
    <property type="match status" value="1"/>
</dbReference>
<feature type="domain" description="Transposase IS110-like N-terminal" evidence="2">
    <location>
        <begin position="4"/>
        <end position="162"/>
    </location>
</feature>
<dbReference type="AlphaFoldDB" id="A0A6M8EZM1"/>
<dbReference type="GO" id="GO:0003677">
    <property type="term" value="F:DNA binding"/>
    <property type="evidence" value="ECO:0007669"/>
    <property type="project" value="InterPro"/>
</dbReference>
<dbReference type="InterPro" id="IPR003346">
    <property type="entry name" value="Transposase_20"/>
</dbReference>
<accession>A0A6M8EZM1</accession>
<gene>
    <name evidence="4" type="ORF">AACT_2975</name>
</gene>
<feature type="coiled-coil region" evidence="1">
    <location>
        <begin position="132"/>
        <end position="159"/>
    </location>
</feature>
<dbReference type="Pfam" id="PF01548">
    <property type="entry name" value="DEDD_Tnp_IS110"/>
    <property type="match status" value="1"/>
</dbReference>
<dbReference type="EMBL" id="CP042652">
    <property type="protein sequence ID" value="QKE30027.1"/>
    <property type="molecule type" value="Genomic_DNA"/>
</dbReference>
<protein>
    <submittedName>
        <fullName evidence="4">Transposase, IS110 family</fullName>
    </submittedName>
</protein>
<dbReference type="KEGG" id="paco:AACT_2975"/>